<feature type="signal peptide" evidence="2">
    <location>
        <begin position="1"/>
        <end position="32"/>
    </location>
</feature>
<dbReference type="OrthoDB" id="4424756at2"/>
<evidence type="ECO:0000313" key="3">
    <source>
        <dbReference type="EMBL" id="CRZ18229.1"/>
    </source>
</evidence>
<dbReference type="STRING" id="146018.BN2156_05130"/>
<evidence type="ECO:0000256" key="1">
    <source>
        <dbReference type="SAM" id="MobiDB-lite"/>
    </source>
</evidence>
<proteinExistence type="predicted"/>
<feature type="compositionally biased region" description="Pro residues" evidence="1">
    <location>
        <begin position="175"/>
        <end position="192"/>
    </location>
</feature>
<feature type="chain" id="PRO_5005223817" evidence="2">
    <location>
        <begin position="33"/>
        <end position="330"/>
    </location>
</feature>
<accession>A0A0H5SA55</accession>
<protein>
    <submittedName>
        <fullName evidence="3">Uncharacterized protein</fullName>
    </submittedName>
</protein>
<feature type="compositionally biased region" description="Pro residues" evidence="1">
    <location>
        <begin position="135"/>
        <end position="161"/>
    </location>
</feature>
<sequence length="330" mass="32426" precursor="true">MSPRKSLKLMFGTAAAIGSTTLLLFSSAVANADPAPLPIDNLQAPGLPAMENLSPIIQQAAADPGGAVQLLMAAAQAFAANKSETAESRNVATAVNHFAAQPVAAPEHVPALGAGNDAHLPMGVDPAHAAGPAPEALPAPAPAPAPEAAPAPAPAPAPEAAPAPGAVPAAATIPAPAPEALPAPAPTPPPGFGPDAPTTQDFMYPSISNGCLKDGGNVLATAISVAGPATIPLPGPKAGQTAYVFTAIGTPGPAAEQKLPLNVTWVNLTTGKSGSATLQPRSDINPEGPTTLTAIADTGSGSIMSTIFGQVTTTEKQCQFMPTIGSTVVP</sequence>
<evidence type="ECO:0000256" key="2">
    <source>
        <dbReference type="SAM" id="SignalP"/>
    </source>
</evidence>
<gene>
    <name evidence="3" type="ORF">BN2156_05130</name>
</gene>
<dbReference type="EMBL" id="CWKH01000003">
    <property type="protein sequence ID" value="CRZ18229.1"/>
    <property type="molecule type" value="Genomic_DNA"/>
</dbReference>
<dbReference type="RefSeq" id="WP_090517807.1">
    <property type="nucleotide sequence ID" value="NZ_CWKH01000003.1"/>
</dbReference>
<feature type="region of interest" description="Disordered" evidence="1">
    <location>
        <begin position="109"/>
        <end position="201"/>
    </location>
</feature>
<keyword evidence="2" id="KW-0732">Signal</keyword>
<evidence type="ECO:0000313" key="4">
    <source>
        <dbReference type="Proteomes" id="UP000199147"/>
    </source>
</evidence>
<reference evidence="4" key="1">
    <citation type="submission" date="2015-07" db="EMBL/GenBank/DDBJ databases">
        <authorList>
            <person name="Urmite Genomes"/>
        </authorList>
    </citation>
    <scope>NUCLEOTIDE SEQUENCE [LARGE SCALE GENOMIC DNA]</scope>
    <source>
        <strain evidence="4">type strain: ATCC 49404</strain>
    </source>
</reference>
<dbReference type="AlphaFoldDB" id="A0A0H5SA55"/>
<keyword evidence="4" id="KW-1185">Reference proteome</keyword>
<feature type="compositionally biased region" description="Low complexity" evidence="1">
    <location>
        <begin position="162"/>
        <end position="174"/>
    </location>
</feature>
<name>A0A0H5SA55_9MYCO</name>
<dbReference type="Proteomes" id="UP000199147">
    <property type="component" value="Unassembled WGS sequence"/>
</dbReference>
<organism evidence="3 4">
    <name type="scientific">Mycolicibacterium neworleansense</name>
    <dbReference type="NCBI Taxonomy" id="146018"/>
    <lineage>
        <taxon>Bacteria</taxon>
        <taxon>Bacillati</taxon>
        <taxon>Actinomycetota</taxon>
        <taxon>Actinomycetes</taxon>
        <taxon>Mycobacteriales</taxon>
        <taxon>Mycobacteriaceae</taxon>
        <taxon>Mycolicibacterium</taxon>
    </lineage>
</organism>